<dbReference type="Pfam" id="PF23440">
    <property type="entry name" value="BROMI_C"/>
    <property type="match status" value="1"/>
</dbReference>
<dbReference type="SUPFAM" id="SSF47923">
    <property type="entry name" value="Ypt/Rab-GAP domain of gyp1p"/>
    <property type="match status" value="1"/>
</dbReference>
<evidence type="ECO:0000259" key="12">
    <source>
        <dbReference type="Pfam" id="PF23431"/>
    </source>
</evidence>
<evidence type="ECO:0000256" key="9">
    <source>
        <dbReference type="ARBA" id="ARBA00075916"/>
    </source>
</evidence>
<evidence type="ECO:0000256" key="4">
    <source>
        <dbReference type="ARBA" id="ARBA00022490"/>
    </source>
</evidence>
<evidence type="ECO:0000256" key="1">
    <source>
        <dbReference type="ARBA" id="ARBA00004138"/>
    </source>
</evidence>
<dbReference type="PANTHER" id="PTHR13465">
    <property type="entry name" value="UPF0183 PROTEIN"/>
    <property type="match status" value="1"/>
</dbReference>
<dbReference type="Pfam" id="PF14961">
    <property type="entry name" value="BROMI"/>
    <property type="match status" value="1"/>
</dbReference>
<dbReference type="Pfam" id="PF23431">
    <property type="entry name" value="BROMI_N"/>
    <property type="match status" value="1"/>
</dbReference>
<evidence type="ECO:0000259" key="13">
    <source>
        <dbReference type="Pfam" id="PF23440"/>
    </source>
</evidence>
<dbReference type="FunFam" id="1.10.472.80:FF:000031">
    <property type="entry name" value="TBC1 domain family, member 32"/>
    <property type="match status" value="1"/>
</dbReference>
<evidence type="ECO:0000313" key="15">
    <source>
        <dbReference type="Proteomes" id="UP000694557"/>
    </source>
</evidence>
<dbReference type="GO" id="GO:0005929">
    <property type="term" value="C:cilium"/>
    <property type="evidence" value="ECO:0007669"/>
    <property type="project" value="UniProtKB-SubCell"/>
</dbReference>
<feature type="compositionally biased region" description="Basic and acidic residues" evidence="10">
    <location>
        <begin position="135"/>
        <end position="144"/>
    </location>
</feature>
<keyword evidence="6" id="KW-0966">Cell projection</keyword>
<keyword evidence="4" id="KW-0963">Cytoplasm</keyword>
<evidence type="ECO:0000256" key="2">
    <source>
        <dbReference type="ARBA" id="ARBA00004496"/>
    </source>
</evidence>
<comment type="subcellular location">
    <subcellularLocation>
        <location evidence="1">Cell projection</location>
        <location evidence="1">Cilium</location>
    </subcellularLocation>
    <subcellularLocation>
        <location evidence="2">Cytoplasm</location>
    </subcellularLocation>
</comment>
<organism evidence="14 15">
    <name type="scientific">Oncorhynchus kisutch</name>
    <name type="common">Coho salmon</name>
    <name type="synonym">Salmo kisutch</name>
    <dbReference type="NCBI Taxonomy" id="8019"/>
    <lineage>
        <taxon>Eukaryota</taxon>
        <taxon>Metazoa</taxon>
        <taxon>Chordata</taxon>
        <taxon>Craniata</taxon>
        <taxon>Vertebrata</taxon>
        <taxon>Euteleostomi</taxon>
        <taxon>Actinopterygii</taxon>
        <taxon>Neopterygii</taxon>
        <taxon>Teleostei</taxon>
        <taxon>Protacanthopterygii</taxon>
        <taxon>Salmoniformes</taxon>
        <taxon>Salmonidae</taxon>
        <taxon>Salmoninae</taxon>
        <taxon>Oncorhynchus</taxon>
    </lineage>
</organism>
<keyword evidence="5" id="KW-0969">Cilium</keyword>
<dbReference type="InterPro" id="IPR035969">
    <property type="entry name" value="Rab-GAP_TBC_sf"/>
</dbReference>
<evidence type="ECO:0000313" key="14">
    <source>
        <dbReference type="Ensembl" id="ENSOKIP00005085174.1"/>
    </source>
</evidence>
<comment type="function">
    <text evidence="7">Required for high-level Shh responses in the developing neural tube. Together with CDK20, controls the structure of the primary cilium by coordinating assembly of the ciliary membrane and axoneme, allowing GLI2 to be properly activated in response to Shh signaling.</text>
</comment>
<gene>
    <name evidence="14" type="primary">TBC1D32</name>
    <name evidence="14" type="synonym">tbc1d32</name>
</gene>
<dbReference type="InterPro" id="IPR055391">
    <property type="entry name" value="BROMI_N"/>
</dbReference>
<proteinExistence type="predicted"/>
<feature type="domain" description="BROMI middle region" evidence="11">
    <location>
        <begin position="416"/>
        <end position="804"/>
    </location>
</feature>
<reference evidence="14" key="1">
    <citation type="submission" date="2025-08" db="UniProtKB">
        <authorList>
            <consortium name="Ensembl"/>
        </authorList>
    </citation>
    <scope>IDENTIFICATION</scope>
</reference>
<name>A0A8C7JFU0_ONCKI</name>
<dbReference type="InterPro" id="IPR039156">
    <property type="entry name" value="PHAF1/BROMI"/>
</dbReference>
<dbReference type="InterPro" id="IPR055392">
    <property type="entry name" value="BROMI_C"/>
</dbReference>
<dbReference type="Ensembl" id="ENSOKIT00005091015.1">
    <property type="protein sequence ID" value="ENSOKIP00005085174.1"/>
    <property type="gene ID" value="ENSOKIG00005037051.1"/>
</dbReference>
<evidence type="ECO:0000256" key="10">
    <source>
        <dbReference type="SAM" id="MobiDB-lite"/>
    </source>
</evidence>
<evidence type="ECO:0000256" key="7">
    <source>
        <dbReference type="ARBA" id="ARBA00054310"/>
    </source>
</evidence>
<evidence type="ECO:0000259" key="11">
    <source>
        <dbReference type="Pfam" id="PF14961"/>
    </source>
</evidence>
<dbReference type="Gene3D" id="1.10.472.80">
    <property type="entry name" value="Ypt/Rab-GAP domain of gyp1p, domain 3"/>
    <property type="match status" value="1"/>
</dbReference>
<evidence type="ECO:0000256" key="3">
    <source>
        <dbReference type="ARBA" id="ARBA00022473"/>
    </source>
</evidence>
<evidence type="ECO:0000256" key="6">
    <source>
        <dbReference type="ARBA" id="ARBA00023273"/>
    </source>
</evidence>
<keyword evidence="15" id="KW-1185">Reference proteome</keyword>
<reference evidence="14" key="2">
    <citation type="submission" date="2025-09" db="UniProtKB">
        <authorList>
            <consortium name="Ensembl"/>
        </authorList>
    </citation>
    <scope>IDENTIFICATION</scope>
</reference>
<dbReference type="InterPro" id="IPR032735">
    <property type="entry name" value="BROMI_M"/>
</dbReference>
<dbReference type="GO" id="GO:0005737">
    <property type="term" value="C:cytoplasm"/>
    <property type="evidence" value="ECO:0007669"/>
    <property type="project" value="UniProtKB-SubCell"/>
</dbReference>
<sequence length="1260" mass="142526">MSQFSAEAEAELQSLLRQLLKSIKDRISGAPSIECAEEILLHLEETDKNFHNYEFVKYLRQYVESSLGAVIEEETESCARGEGYAVGSVQDTLVHAVTRKTRESGEYKQMMQTLKNTMMVVVESLINKFEEDQLRKEEMHRESQHQQSNSHYTDNCSDSDSSFNQSYAFIKQEQLQVLAEKLDPSRPKEVRWEALQALCCAPPSDVLSCESWSGLRRNLSAALADPDPDLSDKVLRFFAKTFSCSPLNVTREIYTSLAKSLESDFLYHKLSLPTGSAGIDVNRQDITRLLKQMRLMNDFQKEVTTFWIRHPEKYMEEIIESTFSLLSINPEHGLETQGSEKALKPMHLIALLDIKATWFKKWMHGYYSRTVVFRLLERKYKSLIVAALQQCIHYYDSCDPVRDETAEVIHSMEHQHIDPVSLTDLVVILISIMYQHPKPPHSDSSHADTLSPTTLVMELLRTLGDRTECAVECLYQTPVIETLLAPIITLLKGKQAKLNSPETTLIHIADTLARIATTERGLSLFLYERNLVSGEGEGISAAHVIVQFTQRLLAKELPLLRNAETSYGVSGAFIFVCRQMYNTCEGLQVLRPYGLHECIAAAWKKTSSLSERVPTPVPGAIPGTSSQELQNVVVWEETLLDNLLNFAATPKGLLLLQQTGAINECVTYMFSRFTKKLQVSRCEKFGYGVMVTQVAATAPGVVALHSSGFVQALVVEIWSVLECGREDVRVVHPKSTPMDPIDRSCLKSFLSLVNLLSSSHAVWELLGQQPLPNKAEYNLREMPTSITDLIDRLIAVNSDVKIHSLFNYEQSHTFGLRLLSVMCCNLDSLLLLESQYNISDMLLQCQKDNITDPSSGEGDFIIDGLSVERNHILVRMSVIGGPSERRLPLRVLQKGTDPYPWPMFSSYPLPKYYILNLPKTTRGKQDCEISAFLSSTKNTERDGSWMDTCRRQYCKVMTTKSNIVSGNVLADLLEKAVSYLSALPSERFFPPADYIASGSGIKTGSLSSVDQLGIRASLRYGRHLNLLRDNSEQDLCLLMKHCQELLSQQRAKLTSELYTLQGAYPGHDWFASTVFLIMAGDMERALRLLLHLSTLLTSAFLWPARLHGSVHLPMEIAQSSIHPVYSCTAHYVEMLLKTEVPLVFSAFRMSGFTPSQMCVQWLGQCFWNYLDWSEICHYVSTCVVMGPDYQVYMCVAVLKHLQQDILQHTQTQDLQVFLKEEPIQGFRVSNYLEYMEGLECSYRTMVLTDMNNISQRVSQQ</sequence>
<dbReference type="PANTHER" id="PTHR13465:SF3">
    <property type="entry name" value="PROTEIN BROAD-MINDED"/>
    <property type="match status" value="1"/>
</dbReference>
<dbReference type="Proteomes" id="UP000694557">
    <property type="component" value="Unassembled WGS sequence"/>
</dbReference>
<keyword evidence="3" id="KW-0217">Developmental protein</keyword>
<dbReference type="GeneTree" id="ENSGT00940000153528"/>
<feature type="domain" description="BROMI C-terminal Rab TBC-like" evidence="13">
    <location>
        <begin position="822"/>
        <end position="1253"/>
    </location>
</feature>
<feature type="domain" description="BROMI N-terminal" evidence="12">
    <location>
        <begin position="12"/>
        <end position="138"/>
    </location>
</feature>
<feature type="compositionally biased region" description="Polar residues" evidence="10">
    <location>
        <begin position="145"/>
        <end position="159"/>
    </location>
</feature>
<evidence type="ECO:0000256" key="5">
    <source>
        <dbReference type="ARBA" id="ARBA00023069"/>
    </source>
</evidence>
<dbReference type="GO" id="GO:1905515">
    <property type="term" value="P:non-motile cilium assembly"/>
    <property type="evidence" value="ECO:0007669"/>
    <property type="project" value="TreeGrafter"/>
</dbReference>
<feature type="region of interest" description="Disordered" evidence="10">
    <location>
        <begin position="135"/>
        <end position="159"/>
    </location>
</feature>
<dbReference type="AlphaFoldDB" id="A0A8C7JFU0"/>
<protein>
    <recommendedName>
        <fullName evidence="8">Protein broad-minded</fullName>
    </recommendedName>
    <alternativeName>
        <fullName evidence="9">TBC1 domain family member 32</fullName>
    </alternativeName>
</protein>
<accession>A0A8C7JFU0</accession>
<evidence type="ECO:0000256" key="8">
    <source>
        <dbReference type="ARBA" id="ARBA00067690"/>
    </source>
</evidence>